<dbReference type="EMBL" id="MU250532">
    <property type="protein sequence ID" value="KAG7447136.1"/>
    <property type="molecule type" value="Genomic_DNA"/>
</dbReference>
<reference evidence="2" key="1">
    <citation type="submission" date="2020-11" db="EMBL/GenBank/DDBJ databases">
        <title>Adaptations for nitrogen fixation in a non-lichenized fungal sporocarp promotes dispersal by wood-feeding termites.</title>
        <authorList>
            <consortium name="DOE Joint Genome Institute"/>
            <person name="Koch R.A."/>
            <person name="Yoon G."/>
            <person name="Arayal U."/>
            <person name="Lail K."/>
            <person name="Amirebrahimi M."/>
            <person name="Labutti K."/>
            <person name="Lipzen A."/>
            <person name="Riley R."/>
            <person name="Barry K."/>
            <person name="Henrissat B."/>
            <person name="Grigoriev I.V."/>
            <person name="Herr J.R."/>
            <person name="Aime M.C."/>
        </authorList>
    </citation>
    <scope>NUCLEOTIDE SEQUENCE</scope>
    <source>
        <strain evidence="2">MCA 3950</strain>
    </source>
</reference>
<evidence type="ECO:0000256" key="1">
    <source>
        <dbReference type="SAM" id="MobiDB-lite"/>
    </source>
</evidence>
<protein>
    <submittedName>
        <fullName evidence="2">Uncharacterized protein</fullName>
    </submittedName>
</protein>
<keyword evidence="3" id="KW-1185">Reference proteome</keyword>
<organism evidence="2 3">
    <name type="scientific">Guyanagaster necrorhizus</name>
    <dbReference type="NCBI Taxonomy" id="856835"/>
    <lineage>
        <taxon>Eukaryota</taxon>
        <taxon>Fungi</taxon>
        <taxon>Dikarya</taxon>
        <taxon>Basidiomycota</taxon>
        <taxon>Agaricomycotina</taxon>
        <taxon>Agaricomycetes</taxon>
        <taxon>Agaricomycetidae</taxon>
        <taxon>Agaricales</taxon>
        <taxon>Marasmiineae</taxon>
        <taxon>Physalacriaceae</taxon>
        <taxon>Guyanagaster</taxon>
    </lineage>
</organism>
<evidence type="ECO:0000313" key="2">
    <source>
        <dbReference type="EMBL" id="KAG7447136.1"/>
    </source>
</evidence>
<feature type="region of interest" description="Disordered" evidence="1">
    <location>
        <begin position="230"/>
        <end position="278"/>
    </location>
</feature>
<dbReference type="OrthoDB" id="8117402at2759"/>
<proteinExistence type="predicted"/>
<name>A0A9P7VTD2_9AGAR</name>
<comment type="caution">
    <text evidence="2">The sequence shown here is derived from an EMBL/GenBank/DDBJ whole genome shotgun (WGS) entry which is preliminary data.</text>
</comment>
<dbReference type="GeneID" id="66103988"/>
<evidence type="ECO:0000313" key="3">
    <source>
        <dbReference type="Proteomes" id="UP000812287"/>
    </source>
</evidence>
<feature type="compositionally biased region" description="Polar residues" evidence="1">
    <location>
        <begin position="261"/>
        <end position="271"/>
    </location>
</feature>
<gene>
    <name evidence="2" type="ORF">BT62DRAFT_63226</name>
</gene>
<dbReference type="RefSeq" id="XP_043040636.1">
    <property type="nucleotide sequence ID" value="XM_043181692.1"/>
</dbReference>
<dbReference type="AlphaFoldDB" id="A0A9P7VTD2"/>
<dbReference type="Proteomes" id="UP000812287">
    <property type="component" value="Unassembled WGS sequence"/>
</dbReference>
<sequence>MNLCILVPIKACIVGTFFSHPPPSSLPSSDPHRHSAHYIQSIVTVPIIAPASPELSQLATSINPQDTWATFQISTMSSYNNFGNEYYNAYPAAIASNKYVPVSESFPSHESYYVPNGYVDEYGASSSVYQPSPSVKPNTAIPLHIPFTPSHNTAQVQYEVDEYTDVSTVSPWPQEYNMSFSGALTSSESWTPFGPTTAESTPDLLFSSPSITDDCTNVFDIQFGHSLQSRSQELERSMSPISAVSPESYPSREVARPPTTAKKSAPSQDDQSSPRRRHPCLIPGCLRRFTSQYTLKVHMALLFDGQNLGQSQVSSCAGWHKMGSSLNDGAYHSAILFITFFLFLSRSSYGLGHAFGWTIGKHQTLYNTRSH</sequence>
<accession>A0A9P7VTD2</accession>